<evidence type="ECO:0000313" key="1">
    <source>
        <dbReference type="EMBL" id="CAL1285072.1"/>
    </source>
</evidence>
<dbReference type="EMBL" id="CAXIEN010000187">
    <property type="protein sequence ID" value="CAL1285072.1"/>
    <property type="molecule type" value="Genomic_DNA"/>
</dbReference>
<gene>
    <name evidence="1" type="ORF">LARSCL_LOCUS13506</name>
</gene>
<accession>A0AAV2AMJ0</accession>
<sequence length="249" mass="27822">MNDYAKLVAHAAAKFTGRPAVLSPLLDSYCGWENKKSRFSSEPAKGDFRIILSAGGLLFEELEINLELEEKVNEDLKKGQDKGAKPSKEYEGRLKIAMQHGSKKLGDNNFKWSRDCSYEYAISTALSPLRHNFSVYWTNDDFLVIQARNLENPLLIASDVEDLLKFRLIPTEVIDVLEPALNVPFLKQILTAIKKKSNEVCSYVNAATETSDAKDVLSLLTCIPLKEGKKEFDFAKLKLDAEEAAGQSS</sequence>
<protein>
    <recommendedName>
        <fullName evidence="3">FACT complex subunit</fullName>
    </recommendedName>
</protein>
<evidence type="ECO:0000313" key="2">
    <source>
        <dbReference type="Proteomes" id="UP001497382"/>
    </source>
</evidence>
<comment type="caution">
    <text evidence="1">The sequence shown here is derived from an EMBL/GenBank/DDBJ whole genome shotgun (WGS) entry which is preliminary data.</text>
</comment>
<dbReference type="Proteomes" id="UP001497382">
    <property type="component" value="Unassembled WGS sequence"/>
</dbReference>
<dbReference type="AlphaFoldDB" id="A0AAV2AMJ0"/>
<proteinExistence type="predicted"/>
<name>A0AAV2AMJ0_9ARAC</name>
<evidence type="ECO:0008006" key="3">
    <source>
        <dbReference type="Google" id="ProtNLM"/>
    </source>
</evidence>
<organism evidence="1 2">
    <name type="scientific">Larinioides sclopetarius</name>
    <dbReference type="NCBI Taxonomy" id="280406"/>
    <lineage>
        <taxon>Eukaryota</taxon>
        <taxon>Metazoa</taxon>
        <taxon>Ecdysozoa</taxon>
        <taxon>Arthropoda</taxon>
        <taxon>Chelicerata</taxon>
        <taxon>Arachnida</taxon>
        <taxon>Araneae</taxon>
        <taxon>Araneomorphae</taxon>
        <taxon>Entelegynae</taxon>
        <taxon>Araneoidea</taxon>
        <taxon>Araneidae</taxon>
        <taxon>Larinioides</taxon>
    </lineage>
</organism>
<keyword evidence="2" id="KW-1185">Reference proteome</keyword>
<reference evidence="1 2" key="1">
    <citation type="submission" date="2024-04" db="EMBL/GenBank/DDBJ databases">
        <authorList>
            <person name="Rising A."/>
            <person name="Reimegard J."/>
            <person name="Sonavane S."/>
            <person name="Akerstrom W."/>
            <person name="Nylinder S."/>
            <person name="Hedman E."/>
            <person name="Kallberg Y."/>
        </authorList>
    </citation>
    <scope>NUCLEOTIDE SEQUENCE [LARGE SCALE GENOMIC DNA]</scope>
</reference>